<dbReference type="PRINTS" id="PR00040">
    <property type="entry name" value="HTHMERR"/>
</dbReference>
<dbReference type="PANTHER" id="PTHR30204">
    <property type="entry name" value="REDOX-CYCLING DRUG-SENSING TRANSCRIPTIONAL ACTIVATOR SOXR"/>
    <property type="match status" value="1"/>
</dbReference>
<dbReference type="InterPro" id="IPR000551">
    <property type="entry name" value="MerR-type_HTH_dom"/>
</dbReference>
<dbReference type="PROSITE" id="PS50937">
    <property type="entry name" value="HTH_MERR_2"/>
    <property type="match status" value="1"/>
</dbReference>
<keyword evidence="6" id="KW-1185">Reference proteome</keyword>
<comment type="caution">
    <text evidence="5">The sequence shown here is derived from an EMBL/GenBank/DDBJ whole genome shotgun (WGS) entry which is preliminary data.</text>
</comment>
<dbReference type="RefSeq" id="WP_290320972.1">
    <property type="nucleotide sequence ID" value="NZ_JAUFPN010000309.1"/>
</dbReference>
<dbReference type="Proteomes" id="UP001529369">
    <property type="component" value="Unassembled WGS sequence"/>
</dbReference>
<evidence type="ECO:0000256" key="1">
    <source>
        <dbReference type="ARBA" id="ARBA00023015"/>
    </source>
</evidence>
<dbReference type="Gene3D" id="1.10.1660.10">
    <property type="match status" value="1"/>
</dbReference>
<name>A0ABT8AGC2_9PROT</name>
<dbReference type="InterPro" id="IPR047057">
    <property type="entry name" value="MerR_fam"/>
</dbReference>
<dbReference type="PANTHER" id="PTHR30204:SF94">
    <property type="entry name" value="HEAVY METAL-DEPENDENT TRANSCRIPTIONAL REGULATOR HI_0293-RELATED"/>
    <property type="match status" value="1"/>
</dbReference>
<dbReference type="SUPFAM" id="SSF46955">
    <property type="entry name" value="Putative DNA-binding domain"/>
    <property type="match status" value="1"/>
</dbReference>
<proteinExistence type="predicted"/>
<dbReference type="InterPro" id="IPR015358">
    <property type="entry name" value="Tscrpt_reg_MerR_DNA-bd"/>
</dbReference>
<dbReference type="EMBL" id="JAUFPN010000309">
    <property type="protein sequence ID" value="MDN3568851.1"/>
    <property type="molecule type" value="Genomic_DNA"/>
</dbReference>
<dbReference type="CDD" id="cd04785">
    <property type="entry name" value="HTH_CadR-PbrR-like"/>
    <property type="match status" value="1"/>
</dbReference>
<sequence>MSTLAGVKAPTIRYYESIGLLPAPPRTDGNRRTFNADDVQRLKFIRHARDLGFDLDAIRHFLALAAHPEQPCAEADEIARAHLADVESRINRLVALRDELRAMVDRGTHGLISECRVLEILDDHNQCLSDKH</sequence>
<evidence type="ECO:0000313" key="5">
    <source>
        <dbReference type="EMBL" id="MDN3568851.1"/>
    </source>
</evidence>
<evidence type="ECO:0000313" key="6">
    <source>
        <dbReference type="Proteomes" id="UP001529369"/>
    </source>
</evidence>
<accession>A0ABT8AGC2</accession>
<evidence type="ECO:0000259" key="4">
    <source>
        <dbReference type="PROSITE" id="PS50937"/>
    </source>
</evidence>
<dbReference type="InterPro" id="IPR009061">
    <property type="entry name" value="DNA-bd_dom_put_sf"/>
</dbReference>
<gene>
    <name evidence="5" type="ORF">QWZ14_31115</name>
</gene>
<feature type="domain" description="HTH merR-type" evidence="4">
    <location>
        <begin position="1"/>
        <end position="64"/>
    </location>
</feature>
<organism evidence="5 6">
    <name type="scientific">Paeniroseomonas aquatica</name>
    <dbReference type="NCBI Taxonomy" id="373043"/>
    <lineage>
        <taxon>Bacteria</taxon>
        <taxon>Pseudomonadati</taxon>
        <taxon>Pseudomonadota</taxon>
        <taxon>Alphaproteobacteria</taxon>
        <taxon>Acetobacterales</taxon>
        <taxon>Acetobacteraceae</taxon>
        <taxon>Paeniroseomonas</taxon>
    </lineage>
</organism>
<keyword evidence="2" id="KW-0238">DNA-binding</keyword>
<protein>
    <submittedName>
        <fullName evidence="5">Helix-turn-helix domain-containing protein</fullName>
    </submittedName>
</protein>
<evidence type="ECO:0000256" key="2">
    <source>
        <dbReference type="ARBA" id="ARBA00023125"/>
    </source>
</evidence>
<keyword evidence="3" id="KW-0804">Transcription</keyword>
<dbReference type="SMART" id="SM00422">
    <property type="entry name" value="HTH_MERR"/>
    <property type="match status" value="1"/>
</dbReference>
<dbReference type="Pfam" id="PF09278">
    <property type="entry name" value="MerR-DNA-bind"/>
    <property type="match status" value="1"/>
</dbReference>
<dbReference type="Pfam" id="PF00376">
    <property type="entry name" value="MerR"/>
    <property type="match status" value="1"/>
</dbReference>
<evidence type="ECO:0000256" key="3">
    <source>
        <dbReference type="ARBA" id="ARBA00023163"/>
    </source>
</evidence>
<reference evidence="6" key="1">
    <citation type="journal article" date="2019" name="Int. J. Syst. Evol. Microbiol.">
        <title>The Global Catalogue of Microorganisms (GCM) 10K type strain sequencing project: providing services to taxonomists for standard genome sequencing and annotation.</title>
        <authorList>
            <consortium name="The Broad Institute Genomics Platform"/>
            <consortium name="The Broad Institute Genome Sequencing Center for Infectious Disease"/>
            <person name="Wu L."/>
            <person name="Ma J."/>
        </authorList>
    </citation>
    <scope>NUCLEOTIDE SEQUENCE [LARGE SCALE GENOMIC DNA]</scope>
    <source>
        <strain evidence="6">CECT 7131</strain>
    </source>
</reference>
<keyword evidence="1" id="KW-0805">Transcription regulation</keyword>